<dbReference type="Pfam" id="PF18911">
    <property type="entry name" value="PKD_4"/>
    <property type="match status" value="1"/>
</dbReference>
<organism evidence="3 4">
    <name type="scientific">Fluviicola chungangensis</name>
    <dbReference type="NCBI Taxonomy" id="2597671"/>
    <lineage>
        <taxon>Bacteria</taxon>
        <taxon>Pseudomonadati</taxon>
        <taxon>Bacteroidota</taxon>
        <taxon>Flavobacteriia</taxon>
        <taxon>Flavobacteriales</taxon>
        <taxon>Crocinitomicaceae</taxon>
        <taxon>Fluviicola</taxon>
    </lineage>
</organism>
<protein>
    <submittedName>
        <fullName evidence="3">T9SS type B sorting domain-containing protein</fullName>
    </submittedName>
</protein>
<evidence type="ECO:0000313" key="3">
    <source>
        <dbReference type="EMBL" id="TSJ42315.1"/>
    </source>
</evidence>
<dbReference type="Pfam" id="PF00801">
    <property type="entry name" value="PKD"/>
    <property type="match status" value="1"/>
</dbReference>
<feature type="signal peptide" evidence="1">
    <location>
        <begin position="1"/>
        <end position="31"/>
    </location>
</feature>
<dbReference type="OrthoDB" id="607469at2"/>
<keyword evidence="1" id="KW-0732">Signal</keyword>
<dbReference type="InterPro" id="IPR000601">
    <property type="entry name" value="PKD_dom"/>
</dbReference>
<reference evidence="3 4" key="1">
    <citation type="submission" date="2019-07" db="EMBL/GenBank/DDBJ databases">
        <authorList>
            <person name="Huq M.A."/>
        </authorList>
    </citation>
    <scope>NUCLEOTIDE SEQUENCE [LARGE SCALE GENOMIC DNA]</scope>
    <source>
        <strain evidence="3 4">MAH-3</strain>
    </source>
</reference>
<dbReference type="InterPro" id="IPR026341">
    <property type="entry name" value="T9SS_type_B"/>
</dbReference>
<dbReference type="Pfam" id="PF13573">
    <property type="entry name" value="SprB"/>
    <property type="match status" value="14"/>
</dbReference>
<dbReference type="PROSITE" id="PS50093">
    <property type="entry name" value="PKD"/>
    <property type="match status" value="2"/>
</dbReference>
<dbReference type="InterPro" id="IPR035986">
    <property type="entry name" value="PKD_dom_sf"/>
</dbReference>
<evidence type="ECO:0000256" key="1">
    <source>
        <dbReference type="SAM" id="SignalP"/>
    </source>
</evidence>
<comment type="caution">
    <text evidence="3">The sequence shown here is derived from an EMBL/GenBank/DDBJ whole genome shotgun (WGS) entry which is preliminary data.</text>
</comment>
<dbReference type="InterPro" id="IPR022409">
    <property type="entry name" value="PKD/Chitinase_dom"/>
</dbReference>
<dbReference type="Proteomes" id="UP000316008">
    <property type="component" value="Unassembled WGS sequence"/>
</dbReference>
<dbReference type="SMART" id="SM00089">
    <property type="entry name" value="PKD"/>
    <property type="match status" value="2"/>
</dbReference>
<dbReference type="Gene3D" id="2.60.40.740">
    <property type="match status" value="5"/>
</dbReference>
<feature type="chain" id="PRO_5021937218" evidence="1">
    <location>
        <begin position="32"/>
        <end position="2077"/>
    </location>
</feature>
<keyword evidence="4" id="KW-1185">Reference proteome</keyword>
<dbReference type="Gene3D" id="2.60.40.10">
    <property type="entry name" value="Immunoglobulins"/>
    <property type="match status" value="2"/>
</dbReference>
<evidence type="ECO:0000259" key="2">
    <source>
        <dbReference type="PROSITE" id="PS50093"/>
    </source>
</evidence>
<proteinExistence type="predicted"/>
<dbReference type="NCBIfam" id="TIGR04131">
    <property type="entry name" value="Bac_Flav_CTERM"/>
    <property type="match status" value="1"/>
</dbReference>
<dbReference type="SUPFAM" id="SSF49299">
    <property type="entry name" value="PKD domain"/>
    <property type="match status" value="2"/>
</dbReference>
<name>A0A556MR06_9FLAO</name>
<gene>
    <name evidence="3" type="ORF">FO442_11140</name>
</gene>
<dbReference type="EMBL" id="VLPL01000005">
    <property type="protein sequence ID" value="TSJ42315.1"/>
    <property type="molecule type" value="Genomic_DNA"/>
</dbReference>
<dbReference type="InterPro" id="IPR025667">
    <property type="entry name" value="SprB_repeat"/>
</dbReference>
<evidence type="ECO:0000313" key="4">
    <source>
        <dbReference type="Proteomes" id="UP000316008"/>
    </source>
</evidence>
<accession>A0A556MR06</accession>
<dbReference type="InterPro" id="IPR013783">
    <property type="entry name" value="Ig-like_fold"/>
</dbReference>
<dbReference type="CDD" id="cd00146">
    <property type="entry name" value="PKD"/>
    <property type="match status" value="2"/>
</dbReference>
<dbReference type="Pfam" id="PF13585">
    <property type="entry name" value="CHU_C"/>
    <property type="match status" value="1"/>
</dbReference>
<feature type="domain" description="PKD" evidence="2">
    <location>
        <begin position="1848"/>
        <end position="1890"/>
    </location>
</feature>
<sequence>MTMKITTAFRSICSSLPLLLFTLGFSTVSLAQFPGCPAINAGPDQTLPCSTPCTNLTATPFATGATTTYSVSSIPHTPPIAYNQAGGTAVSVGTDDVWSNPITLPFNFCYYGTNYTTINVGSNGTIQFGGGTAGGSFNPWSYTASCPSTALTGAGDIFGVYHDIDPSYGGSVKWYLLGTAPCRIFVVSFNNLPHFSGSCNTSKFTTSMMVLYETTNVVDIYVQQKDLCSSWNGGRAIIGIQNPAGTAGIAAPGRNAGSTWTVTTPEGWRFTPTGTPNYSVAWFQGATQIGTGNTINVCPTATTTYTSVVTYNRCDGTTVTANDAVTINFSNLTPPTVTPTAESCANYNNGSVVIDNPAGAGPYTVNISGPTTGSVVEANTAGATANFTNLPDGNYNYTVTGANGCTTSGTFTIGAGVVCCSVTAAGSNVLCNGATTGSATATPVGLAPYTYSWTGGQTTQTASNLGAGAYTVTMTDNSGCVATANVSITQPTALGGTLAAVNVSCNGSCNGSITVTPSGGTPGYTYSLNGGAFQAGATFTGLCNGAYAITIKDANGCTIVLNQTITQPAILNLTQSAITPATCGSNNGSVTVAPAGGTPAYTYTIDGGASQASATFNGLTAGVHNVVVTDSKGCTKNLSITITATNAPVASIQNQTNVSCFGGVNGSVIIGVAGGSSPFTYSIGGLGQASNTFTNLTAGSYTATVTDVNGCSASIPFTITSPPQLTFTTTLTAASCNAVCDGQIQVNASGGTAPYQYSSNNGITYALANPMTGLCAGLIHVVVKDANGCLTNSDVTITQPTPVSGTFINTNPICNGACDGTITATPSGGTPGYQYSLNGGPLQASSTITGACGGNNTILIQDSHGCQFTSVQNLVDPPGFGIDTTVVTESNCGFNNGAITVQANGTNGPFTYSMNGGPFQPSGTFTNLYGGAYEITAVDQLGCSESVFFGINDVEMQGIVLIQTDANCFGVPDGTIEVTNVSGALPITYELDNSGATQFSGFFPSLPFGSHVVTIADAGNCVFTIPFMVDEPAEIAFNTNLTHITCNGGNTGEIEFTNVTGGTGAYQYSIDNGATFQAGTTFTGLASGTYDLAVTDVNGCIVNATVTLNQAAPLTMATTVFDLTCFNDNSGGIQIGSTGGTGAYQYSIDNGATFSPIESFFSLAAGTYDLITQDAAGCQITGTATVNQPAQLTATYTPTNAQCFDACDGQIVVNASGGTAPYLYSPDNGLNYFVSSTLQNLCAGNIDVEIKDDNDCFITAVQVIGEPTAVTLNVVPTDETCAASNGQLAITGAGGTGAYTYSIDNSVTYSATSTYTGLPAGVYDVFIHDANNCEASTSVSISNQASPNIIGAAVQNVTCNAACDGQLQVTVSGGTGAITYSIGTPQAASLITNICAGAYTLTITDANGCTDTEPITVTEPTPLAATVTPTALTCFNNNTGEIAFSGSGGTAPYTYSTNNGATFSNQTTVQFLSSGTYNTVVKDANGCTINTPVIVTQPAQLVIQNIATNDASCHGVCDGDATATVAGGTTPYSYAWSNGATGSNTTNALCAASYDLTVTDNNGCTAVQSFSITEPPLLVITSTSATDALCNGDCNGTITINSNLATGYSVDNGTTFQASNTFNGLCANTYTIQIQDAAGCTQSGTITVGQPQPLVQGVIPEDGLLICYDGYGTLSGSATGGIAPYYFVWNTGDTTQYLNVNLTAPATFTCTVYDQNGCASNVETADVTVRPVFVASVTTPVMACPGQSVTMTGSGVDGLPGYTYEWLTPIAHDTLATGTSYSYTPNGSETVLMVAHDECYRYDTLPVTVQIYALPSPEFLVDPAFGCSPFTPTFNFPVGTVGSITDAQWDFGDGSTGTGTSNVMHQYIPVGCYDVSVQITTTDGCITDTTLQNFVCVVPDPIANFTWSPVPPTTINSTVHFNDNSVNAVSYDWDFGTFGTSTLENPVINYGDIDAGSYQVCLTVTSPEGCTNDICKPILFVEEFLVFVPNTFTPDGDEFNNVFKPVMPAGMALDDYTFTIYNRWGEVLFESHDVEFGWDGTYHGVTVKEGVYTWRIVAKGGGDKKAREFEGHVNMLK</sequence>
<feature type="domain" description="PKD" evidence="2">
    <location>
        <begin position="1901"/>
        <end position="1969"/>
    </location>
</feature>